<evidence type="ECO:0000256" key="2">
    <source>
        <dbReference type="SAM" id="SignalP"/>
    </source>
</evidence>
<dbReference type="Proteomes" id="UP000053599">
    <property type="component" value="Unassembled WGS sequence"/>
</dbReference>
<feature type="compositionally biased region" description="Low complexity" evidence="1">
    <location>
        <begin position="273"/>
        <end position="282"/>
    </location>
</feature>
<dbReference type="GO" id="GO:0009277">
    <property type="term" value="C:fungal-type cell wall"/>
    <property type="evidence" value="ECO:0007669"/>
    <property type="project" value="TreeGrafter"/>
</dbReference>
<dbReference type="EMBL" id="KN846951">
    <property type="protein sequence ID" value="KIV87281.1"/>
    <property type="molecule type" value="Genomic_DNA"/>
</dbReference>
<feature type="domain" description="Asl1-like glycosyl hydrolase catalytic" evidence="3">
    <location>
        <begin position="439"/>
        <end position="676"/>
    </location>
</feature>
<dbReference type="InterPro" id="IPR053183">
    <property type="entry name" value="ASL1"/>
</dbReference>
<dbReference type="Gene3D" id="3.20.20.80">
    <property type="entry name" value="Glycosidases"/>
    <property type="match status" value="1"/>
</dbReference>
<dbReference type="PANTHER" id="PTHR34154">
    <property type="entry name" value="ALKALI-SENSITIVE LINKAGE PROTEIN 1"/>
    <property type="match status" value="1"/>
</dbReference>
<dbReference type="Pfam" id="PF25485">
    <property type="entry name" value="DUF7908"/>
    <property type="match status" value="1"/>
</dbReference>
<feature type="signal peptide" evidence="2">
    <location>
        <begin position="1"/>
        <end position="25"/>
    </location>
</feature>
<reference evidence="5 6" key="1">
    <citation type="submission" date="2015-01" db="EMBL/GenBank/DDBJ databases">
        <title>The Genome Sequence of Exophiala sideris CBS121828.</title>
        <authorList>
            <consortium name="The Broad Institute Genomics Platform"/>
            <person name="Cuomo C."/>
            <person name="de Hoog S."/>
            <person name="Gorbushina A."/>
            <person name="Stielow B."/>
            <person name="Teixiera M."/>
            <person name="Abouelleil A."/>
            <person name="Chapman S.B."/>
            <person name="Priest M."/>
            <person name="Young S.K."/>
            <person name="Wortman J."/>
            <person name="Nusbaum C."/>
            <person name="Birren B."/>
        </authorList>
    </citation>
    <scope>NUCLEOTIDE SEQUENCE [LARGE SCALE GENOMIC DNA]</scope>
    <source>
        <strain evidence="5 6">CBS 121828</strain>
    </source>
</reference>
<dbReference type="InterPro" id="IPR057230">
    <property type="entry name" value="DUF7908"/>
</dbReference>
<feature type="domain" description="DUF7908" evidence="4">
    <location>
        <begin position="86"/>
        <end position="213"/>
    </location>
</feature>
<keyword evidence="2" id="KW-0732">Signal</keyword>
<feature type="compositionally biased region" description="Low complexity" evidence="1">
    <location>
        <begin position="293"/>
        <end position="319"/>
    </location>
</feature>
<feature type="compositionally biased region" description="Polar residues" evidence="1">
    <location>
        <begin position="283"/>
        <end position="292"/>
    </location>
</feature>
<feature type="region of interest" description="Disordered" evidence="1">
    <location>
        <begin position="57"/>
        <end position="80"/>
    </location>
</feature>
<evidence type="ECO:0000259" key="4">
    <source>
        <dbReference type="Pfam" id="PF25485"/>
    </source>
</evidence>
<feature type="chain" id="PRO_5002236394" evidence="2">
    <location>
        <begin position="26"/>
        <end position="689"/>
    </location>
</feature>
<dbReference type="SUPFAM" id="SSF51445">
    <property type="entry name" value="(Trans)glycosidases"/>
    <property type="match status" value="1"/>
</dbReference>
<accession>A0A0D1XGI7</accession>
<evidence type="ECO:0000313" key="6">
    <source>
        <dbReference type="Proteomes" id="UP000053599"/>
    </source>
</evidence>
<protein>
    <submittedName>
        <fullName evidence="5">Uncharacterized protein</fullName>
    </submittedName>
</protein>
<feature type="region of interest" description="Disordered" evidence="1">
    <location>
        <begin position="232"/>
        <end position="252"/>
    </location>
</feature>
<dbReference type="AlphaFoldDB" id="A0A0D1XGI7"/>
<dbReference type="STRING" id="1016849.A0A0D1XGI7"/>
<organism evidence="5 6">
    <name type="scientific">Exophiala sideris</name>
    <dbReference type="NCBI Taxonomy" id="1016849"/>
    <lineage>
        <taxon>Eukaryota</taxon>
        <taxon>Fungi</taxon>
        <taxon>Dikarya</taxon>
        <taxon>Ascomycota</taxon>
        <taxon>Pezizomycotina</taxon>
        <taxon>Eurotiomycetes</taxon>
        <taxon>Chaetothyriomycetidae</taxon>
        <taxon>Chaetothyriales</taxon>
        <taxon>Herpotrichiellaceae</taxon>
        <taxon>Exophiala</taxon>
    </lineage>
</organism>
<dbReference type="OrthoDB" id="43654at2759"/>
<dbReference type="PANTHER" id="PTHR34154:SF3">
    <property type="entry name" value="ALKALI-SENSITIVE LINKAGE PROTEIN 1"/>
    <property type="match status" value="1"/>
</dbReference>
<dbReference type="Pfam" id="PF11790">
    <property type="entry name" value="Glyco_hydro_cc"/>
    <property type="match status" value="1"/>
</dbReference>
<evidence type="ECO:0000259" key="3">
    <source>
        <dbReference type="Pfam" id="PF11790"/>
    </source>
</evidence>
<feature type="region of interest" description="Disordered" evidence="1">
    <location>
        <begin position="373"/>
        <end position="432"/>
    </location>
</feature>
<dbReference type="InterPro" id="IPR017853">
    <property type="entry name" value="GH"/>
</dbReference>
<gene>
    <name evidence="5" type="ORF">PV11_02836</name>
</gene>
<sequence>MRVIRRMRIDSLALAISSLTAYAAGQIDSQSCYLTTTVIYGSPSNWITFSGSTSSSAGSQQSSPTFPPPVPSTAASPSATTSTALSTPFIVTVGGFGSSRARKRSSEYLTFVSGLAYLISNQDDAAVFQITPNGQMLSGGDYVGTDTHTGTSNLEQNAGIQPDGYRWSFEGTTLAFENTTFVTLQDGQVAVVFGGGTPPAGAVQVAMTAQFVDGTSSSFVIDQTSMTSLESATTSTSLGQQSQTSLGSSAGPSVKVSSSLSASIPMSSLSLSTTARSSTPLLPQTSGSTSTASSMPTTIPLSSSSTPMRGSTTTAASSVLTTSPISTTLRSSVTSLSTAGVSSTAALSSPSSSVSLTYSPLLTSQTTTAAVSTMSSKTTTQPTSSTQPVSSSASQTTTTRTTATTTTSTSSSHTTTTTRTSTISSSSPTTSAYPAKRGLAYTNVTTLVYYPPPSPYISWSYNYYSLPNASNNIGPYPSTEFKFIPLLYNDADSLTSIWSANVNFSIANYGTDAIFGFNEPDACYASKSACMPLNATLSGYQQFMQPFAGRVLIGAPAVTNSGAPDGLFYLNEFIGNASVVGLRIDFINLHWYASPYNIEYFINYTTTAYQMFNGSYPVYVSEFGMDTATYNQADVTAFMENATTWMDQQSWIVRYAWFGNFAGGGTTEYLLNSDGSGRGVLGNTWYGYQ</sequence>
<evidence type="ECO:0000256" key="1">
    <source>
        <dbReference type="SAM" id="MobiDB-lite"/>
    </source>
</evidence>
<dbReference type="HOGENOM" id="CLU_016498_0_0_1"/>
<dbReference type="GO" id="GO:0071966">
    <property type="term" value="P:fungal-type cell wall polysaccharide metabolic process"/>
    <property type="evidence" value="ECO:0007669"/>
    <property type="project" value="TreeGrafter"/>
</dbReference>
<evidence type="ECO:0000313" key="5">
    <source>
        <dbReference type="EMBL" id="KIV87281.1"/>
    </source>
</evidence>
<name>A0A0D1XGI7_9EURO</name>
<proteinExistence type="predicted"/>
<feature type="region of interest" description="Disordered" evidence="1">
    <location>
        <begin position="273"/>
        <end position="319"/>
    </location>
</feature>
<dbReference type="InterPro" id="IPR024655">
    <property type="entry name" value="Asl1_glyco_hydro_catalytic"/>
</dbReference>